<feature type="signal peptide" evidence="1">
    <location>
        <begin position="1"/>
        <end position="25"/>
    </location>
</feature>
<evidence type="ECO:0000313" key="3">
    <source>
        <dbReference type="Proteomes" id="UP000507163"/>
    </source>
</evidence>
<sequence length="431" mass="49366">MKIGYIKIALALFCVAYFMQNVAFATDIAPSTTSLNIESRRPSIRLREGKETIKAIKYIEAMEDKNTIKPLERKNSIVAMEFKNTIKPLERKNSIESMEDKNTIKPLERKNSMKPLERKNSIEAMEDKNTIKPLERKNTIVAKNATEGKKIINAKRAVKAINHLEDKKIDGDKIALEAKQAALVMAEALTFAKKHAIHTKNYKLYFKKDEGAFIHFKKVNNTYIGKLELTIPNPDSYDDIINMLMDPNGPNKIYKTFADGILSRTYNKNLQIVRQQYKSVGGGWRRYCYALVKKAKLSKDETAVLFVSSNSDSYNWQKSTNHVNPIIKSANIFNPSIQPYEDFRNGISKQMYINLAAFFIKKEADGVKLTYISSIDMNFHTISTDQTFVKVAAEDILHVIKLRNIFKRNKPSISDDFLNFDSYMNRLSLLS</sequence>
<accession>A0A1C6XKT6</accession>
<dbReference type="InterPro" id="IPR023393">
    <property type="entry name" value="START-like_dom_sf"/>
</dbReference>
<reference evidence="2 3" key="1">
    <citation type="submission" date="2016-08" db="EMBL/GenBank/DDBJ databases">
        <authorList>
            <consortium name="Pathogen Informatics"/>
        </authorList>
    </citation>
    <scope>NUCLEOTIDE SEQUENCE [LARGE SCALE GENOMIC DNA]</scope>
    <source>
        <strain evidence="2 3">AJ</strain>
    </source>
</reference>
<proteinExistence type="predicted"/>
<name>A0A1C6XKT6_PLACU</name>
<dbReference type="Gene3D" id="3.30.530.20">
    <property type="match status" value="1"/>
</dbReference>
<dbReference type="NCBIfam" id="TIGR01599">
    <property type="entry name" value="PYST-A"/>
    <property type="match status" value="1"/>
</dbReference>
<organism evidence="2 3">
    <name type="scientific">Plasmodium chabaudi chabaudi</name>
    <dbReference type="NCBI Taxonomy" id="31271"/>
    <lineage>
        <taxon>Eukaryota</taxon>
        <taxon>Sar</taxon>
        <taxon>Alveolata</taxon>
        <taxon>Apicomplexa</taxon>
        <taxon>Aconoidasida</taxon>
        <taxon>Haemosporida</taxon>
        <taxon>Plasmodiidae</taxon>
        <taxon>Plasmodium</taxon>
        <taxon>Plasmodium (Vinckeia)</taxon>
    </lineage>
</organism>
<gene>
    <name evidence="2" type="ORF">PCHAJ_000378800</name>
</gene>
<protein>
    <submittedName>
        <fullName evidence="2">Fam-a protein</fullName>
    </submittedName>
</protein>
<evidence type="ECO:0000256" key="1">
    <source>
        <dbReference type="SAM" id="SignalP"/>
    </source>
</evidence>
<evidence type="ECO:0000313" key="2">
    <source>
        <dbReference type="EMBL" id="SCM04799.1"/>
    </source>
</evidence>
<keyword evidence="1" id="KW-0732">Signal</keyword>
<dbReference type="InterPro" id="IPR006486">
    <property type="entry name" value="PYST_A"/>
</dbReference>
<dbReference type="EMBL" id="LT608179">
    <property type="protein sequence ID" value="SCM04799.1"/>
    <property type="molecule type" value="Genomic_DNA"/>
</dbReference>
<feature type="chain" id="PRO_5008750669" evidence="1">
    <location>
        <begin position="26"/>
        <end position="431"/>
    </location>
</feature>
<dbReference type="SUPFAM" id="SSF55961">
    <property type="entry name" value="Bet v1-like"/>
    <property type="match status" value="1"/>
</dbReference>
<dbReference type="Proteomes" id="UP000507163">
    <property type="component" value="Chromosome 13"/>
</dbReference>
<dbReference type="AlphaFoldDB" id="A0A1C6XKT6"/>